<dbReference type="KEGG" id="cmh:VO01_13260"/>
<dbReference type="Proteomes" id="UP000032604">
    <property type="component" value="Chromosome"/>
</dbReference>
<dbReference type="Proteomes" id="UP000266634">
    <property type="component" value="Unassembled WGS sequence"/>
</dbReference>
<name>A0A0D5CKX4_9MICO</name>
<accession>A0A0D5CKX4</accession>
<reference evidence="1 3" key="1">
    <citation type="journal article" date="2015" name="Genome Announc.">
        <title>Complete Genome Sequence of Clavibacter michiganensis subsp. insidiosus R1-1 Using PacBio Single-Molecule Real-Time Technology.</title>
        <authorList>
            <person name="Lu Y."/>
            <person name="Samac D.A."/>
            <person name="Glazebrook J."/>
            <person name="Ishimaru C.A."/>
        </authorList>
    </citation>
    <scope>NUCLEOTIDE SEQUENCE [LARGE SCALE GENOMIC DNA]</scope>
    <source>
        <strain evidence="1 3">R1-1</strain>
    </source>
</reference>
<organism evidence="1 3">
    <name type="scientific">Clavibacter michiganensis subsp. insidiosus</name>
    <dbReference type="NCBI Taxonomy" id="33014"/>
    <lineage>
        <taxon>Bacteria</taxon>
        <taxon>Bacillati</taxon>
        <taxon>Actinomycetota</taxon>
        <taxon>Actinomycetes</taxon>
        <taxon>Micrococcales</taxon>
        <taxon>Microbacteriaceae</taxon>
        <taxon>Clavibacter</taxon>
    </lineage>
</organism>
<evidence type="ECO:0000313" key="3">
    <source>
        <dbReference type="Proteomes" id="UP000032604"/>
    </source>
</evidence>
<dbReference type="RefSeq" id="WP_045529589.1">
    <property type="nucleotide sequence ID" value="NZ_CP021038.1"/>
</dbReference>
<protein>
    <submittedName>
        <fullName evidence="1">Uncharacterized protein</fullName>
    </submittedName>
</protein>
<dbReference type="AlphaFoldDB" id="A0A0D5CKX4"/>
<dbReference type="EMBL" id="QWEA01000048">
    <property type="protein sequence ID" value="RIJ44480.1"/>
    <property type="molecule type" value="Genomic_DNA"/>
</dbReference>
<evidence type="ECO:0000313" key="2">
    <source>
        <dbReference type="EMBL" id="RIJ44480.1"/>
    </source>
</evidence>
<evidence type="ECO:0000313" key="4">
    <source>
        <dbReference type="Proteomes" id="UP000266634"/>
    </source>
</evidence>
<evidence type="ECO:0000313" key="1">
    <source>
        <dbReference type="EMBL" id="AJW79959.1"/>
    </source>
</evidence>
<dbReference type="PATRIC" id="fig|33014.5.peg.2729"/>
<gene>
    <name evidence="2" type="ORF">DZF93_02655</name>
    <name evidence="1" type="ORF">VO01_13260</name>
</gene>
<proteinExistence type="predicted"/>
<dbReference type="HOGENOM" id="CLU_1977631_0_0_11"/>
<reference evidence="2 4" key="2">
    <citation type="submission" date="2018-08" db="EMBL/GenBank/DDBJ databases">
        <title>Genome Sequence of Clavibacter michiganensis Subspecies type strains, and the Atypical Peach-Colored Strains Isolated from Tomato.</title>
        <authorList>
            <person name="Osdaghi E."/>
            <person name="Portier P."/>
            <person name="Briand M."/>
            <person name="Jacques M.-A."/>
        </authorList>
    </citation>
    <scope>NUCLEOTIDE SEQUENCE [LARGE SCALE GENOMIC DNA]</scope>
    <source>
        <strain evidence="2 4">CFBP 6488</strain>
    </source>
</reference>
<dbReference type="EMBL" id="CP011043">
    <property type="protein sequence ID" value="AJW79959.1"/>
    <property type="molecule type" value="Genomic_DNA"/>
</dbReference>
<sequence>MSSLFCIVKSTSCTSDVTLRTLDVRPGAWLCIRAETPTAPVGPHATERSTSYAVLPSLEDGRGHRVVAERVMSGGGEPLTGVVDWIFRWPFEVDLTGAFRLSDGDSWSISFTCIDVDGIVADRVLE</sequence>